<keyword evidence="1" id="KW-0175">Coiled coil</keyword>
<feature type="region of interest" description="Disordered" evidence="2">
    <location>
        <begin position="616"/>
        <end position="636"/>
    </location>
</feature>
<dbReference type="EMBL" id="ODYU01011675">
    <property type="protein sequence ID" value="SOQ57569.1"/>
    <property type="molecule type" value="Genomic_DNA"/>
</dbReference>
<accession>A0A2H1WWX3</accession>
<gene>
    <name evidence="3" type="ORF">SFRICE_007066</name>
</gene>
<sequence length="1566" mass="176982">MAGIYVLQFENTGISDNFLIMREIPECLNRRYQMLDKLIKDLSSASPPGGVASPNPSTAGNEVGVKLMCDFWNILKEDPECDLPQEVHQRLCGKDSVGPYGSQQVECYLACKSKSKESIVKQKIDSVMTRIKRIHVPKESKKKICCPEICQDGEKLPLTQVLFNIKEAASFDKKCHVRLEELRLTQRDLVEQIQSLEEREAQGMQLLKQADCMWSCMEESYKKKILESQDRYKELKKEFKEIETNCIKWKKHKKDLEFQLANINKCGDEIKEKIYQKKNDLKVMGIEIEDYKKRIASNTKDLDVAKNSYKSKRESSDARMETMAAQLQKLQQKVAIEKKVKTEKENEGSKYVKEAREDLQKICRVLLQKKLENEDLLAEKEALFQEIDLLKQTCDTCKERCEKREKSIAEELAKVEKDLAASKVKCIRCHQCIDTADVRKYCTDCPRCLAERDCLYSKDHCSPDHSMDCVCMSVKQKFLDNVFDNMYTVLERQSKTCGGKAVADCILNCLKRSRNGKLNQETRRVLQDFILSTVKKNLNLTIVGGAVKTRCEMDPETYKQLMLCLRDVTIPRPVKEDRGTPAKKDPCHRWGGIGECNCPKGPKACVCNKAPKPPTDPTSCGLQPADEGASPSEKTCPQRESMACSTDCGMLGMPGAPDNWRREPCAGQSCPFSKNMRAAQCVLGPEPLSTAQKGHPLPSHLPKKSPQDKTATCTCGSKVATPCPCHKDTKQLRAGVTGNCNKGSCAHYRKIKKDTRKLELSRPMSADSKLNPKGQKEKSSTIPKIRSNISRNENVNKDQFKISIENKTGLSNHQFTELKHTKSGRLAMELDEQLIDMIEKKSLEDPSLFISLKKTSSGNLLVDFNAKENEVDNTHKVSIRRTSSGTRLLDIHKNVISLLKGSMVNNSDANISKSIKLATNPKKQDGSNQVRKDRAEASTSQPHDKNPEKHTSERKKDKKSQKDISRLVDSMLKSSEDFQLKKLQRTDKIDHQKLPRQDISSVFEFRSELKKLYREGNTDVAVQIKGKDSEVQTFSTVVTKTTSGTIAIYVDNMTSLKHISFMKNEYPVFLSKITSNSYFVNFDKNGRVFNAIVRKSPSGGMLIIPESRTFIEMHSMSHINDRDLKLTIIGLQTRPLELPAILQTTPSLNYIISLNENNDKNKPLNEFMRDKKDFVVDLHKTSSGNYIIDLNSDDESDLIKQKALIYKSSSGDVKVLIQKDIFESIADLVSLDSLPNDYSHAIGKFPTSSREIHRGNLRKSKLASSDSQVYDNLKVQDKKGIFTEPQTVLRKTESGQYAVILDKDSKKAFMHNLQSFLSTNSEGLIPIKRSDSGKIIIDLNSSDKFKGHNGTLKITPSGNIYVVVDEEVMKSMTERVKNKEDVDTRSQQVTDLIGSVNKAITTTCNAHPEDCDCDATKCVCSELQLDTFDWLTGFNPKKTKSHHKSGSFHAKKRSGVAKSCSRDKPPHIVIKPNCDCEPKSKHIRSTEQCYFLVDSVCPYHQHRYNDVSNEILEITGLCNPNKKPSKNKIEFEAINNIPNEGKGHQAWDSLSYLPPQLPPFLNFDYR</sequence>
<feature type="coiled-coil region" evidence="1">
    <location>
        <begin position="313"/>
        <end position="418"/>
    </location>
</feature>
<evidence type="ECO:0000256" key="1">
    <source>
        <dbReference type="SAM" id="Coils"/>
    </source>
</evidence>
<proteinExistence type="predicted"/>
<feature type="region of interest" description="Disordered" evidence="2">
    <location>
        <begin position="756"/>
        <end position="783"/>
    </location>
</feature>
<evidence type="ECO:0000313" key="3">
    <source>
        <dbReference type="EMBL" id="SOQ57569.1"/>
    </source>
</evidence>
<protein>
    <submittedName>
        <fullName evidence="3">SFRICE_007066</fullName>
    </submittedName>
</protein>
<feature type="coiled-coil region" evidence="1">
    <location>
        <begin position="179"/>
        <end position="252"/>
    </location>
</feature>
<evidence type="ECO:0000256" key="2">
    <source>
        <dbReference type="SAM" id="MobiDB-lite"/>
    </source>
</evidence>
<feature type="region of interest" description="Disordered" evidence="2">
    <location>
        <begin position="915"/>
        <end position="964"/>
    </location>
</feature>
<organism evidence="3">
    <name type="scientific">Spodoptera frugiperda</name>
    <name type="common">Fall armyworm</name>
    <dbReference type="NCBI Taxonomy" id="7108"/>
    <lineage>
        <taxon>Eukaryota</taxon>
        <taxon>Metazoa</taxon>
        <taxon>Ecdysozoa</taxon>
        <taxon>Arthropoda</taxon>
        <taxon>Hexapoda</taxon>
        <taxon>Insecta</taxon>
        <taxon>Pterygota</taxon>
        <taxon>Neoptera</taxon>
        <taxon>Endopterygota</taxon>
        <taxon>Lepidoptera</taxon>
        <taxon>Glossata</taxon>
        <taxon>Ditrysia</taxon>
        <taxon>Noctuoidea</taxon>
        <taxon>Noctuidae</taxon>
        <taxon>Amphipyrinae</taxon>
        <taxon>Spodoptera</taxon>
    </lineage>
</organism>
<feature type="compositionally biased region" description="Basic and acidic residues" evidence="2">
    <location>
        <begin position="922"/>
        <end position="964"/>
    </location>
</feature>
<name>A0A2H1WWX3_SPOFR</name>
<reference evidence="3" key="1">
    <citation type="submission" date="2016-07" db="EMBL/GenBank/DDBJ databases">
        <authorList>
            <person name="Bretaudeau A."/>
        </authorList>
    </citation>
    <scope>NUCLEOTIDE SEQUENCE</scope>
    <source>
        <strain evidence="3">Rice</strain>
        <tissue evidence="3">Whole body</tissue>
    </source>
</reference>
<feature type="region of interest" description="Disordered" evidence="2">
    <location>
        <begin position="687"/>
        <end position="706"/>
    </location>
</feature>